<dbReference type="PANTHER" id="PTHR36966:SF1">
    <property type="entry name" value="REP-ASSOCIATED TYROSINE TRANSPOSASE"/>
    <property type="match status" value="1"/>
</dbReference>
<dbReference type="PANTHER" id="PTHR36966">
    <property type="entry name" value="REP-ASSOCIATED TYROSINE TRANSPOSASE"/>
    <property type="match status" value="1"/>
</dbReference>
<dbReference type="HOGENOM" id="CLU_119429_0_0_3"/>
<proteinExistence type="predicted"/>
<accession>K9WXM4</accession>
<dbReference type="Proteomes" id="UP000010475">
    <property type="component" value="Chromosome"/>
</dbReference>
<evidence type="ECO:0000313" key="3">
    <source>
        <dbReference type="Proteomes" id="UP000010475"/>
    </source>
</evidence>
<dbReference type="KEGG" id="csg:Cylst_2771"/>
<dbReference type="Gene3D" id="3.30.70.1290">
    <property type="entry name" value="Transposase IS200-like"/>
    <property type="match status" value="1"/>
</dbReference>
<gene>
    <name evidence="2" type="ORF">Cylst_2771</name>
</gene>
<dbReference type="AlphaFoldDB" id="K9WXM4"/>
<dbReference type="OrthoDB" id="9794403at2"/>
<reference evidence="2 3" key="1">
    <citation type="submission" date="2012-06" db="EMBL/GenBank/DDBJ databases">
        <title>Finished chromosome of genome of Cylindrospermum stagnale PCC 7417.</title>
        <authorList>
            <consortium name="US DOE Joint Genome Institute"/>
            <person name="Gugger M."/>
            <person name="Coursin T."/>
            <person name="Rippka R."/>
            <person name="Tandeau De Marsac N."/>
            <person name="Huntemann M."/>
            <person name="Wei C.-L."/>
            <person name="Han J."/>
            <person name="Detter J.C."/>
            <person name="Han C."/>
            <person name="Tapia R."/>
            <person name="Chen A."/>
            <person name="Kyrpides N."/>
            <person name="Mavromatis K."/>
            <person name="Markowitz V."/>
            <person name="Szeto E."/>
            <person name="Ivanova N."/>
            <person name="Pagani I."/>
            <person name="Pati A."/>
            <person name="Goodwin L."/>
            <person name="Nordberg H.P."/>
            <person name="Cantor M.N."/>
            <person name="Hua S.X."/>
            <person name="Woyke T."/>
            <person name="Kerfeld C.A."/>
        </authorList>
    </citation>
    <scope>NUCLEOTIDE SEQUENCE [LARGE SCALE GENOMIC DNA]</scope>
    <source>
        <strain evidence="2 3">PCC 7417</strain>
    </source>
</reference>
<sequence>MYEYRKLTPEKQAELVQYRLNRGYPPHSPPHLVRDRPLYLLTAACYEHQCYIHSEFRRQHLLNMIFDMFGNSNSVSEEISTEVLTTNLRICGWVILPNHYHLLVQVVDFDELSELFRRIHGSISRQWNLEDNITKRKIWYSWSDRAIRSERHYYTTLNYIHYNPVKHGLTKSPYDWVESSVHWYLQTCGRQWLRDSWVQYPVLDYGKNWDNF</sequence>
<dbReference type="eggNOG" id="COG1943">
    <property type="taxonomic scope" value="Bacteria"/>
</dbReference>
<dbReference type="InterPro" id="IPR002686">
    <property type="entry name" value="Transposase_17"/>
</dbReference>
<dbReference type="STRING" id="56107.Cylst_2771"/>
<dbReference type="RefSeq" id="WP_015208221.1">
    <property type="nucleotide sequence ID" value="NC_019757.1"/>
</dbReference>
<dbReference type="GO" id="GO:0006313">
    <property type="term" value="P:DNA transposition"/>
    <property type="evidence" value="ECO:0007669"/>
    <property type="project" value="InterPro"/>
</dbReference>
<dbReference type="GO" id="GO:0004803">
    <property type="term" value="F:transposase activity"/>
    <property type="evidence" value="ECO:0007669"/>
    <property type="project" value="InterPro"/>
</dbReference>
<dbReference type="InterPro" id="IPR036515">
    <property type="entry name" value="Transposase_17_sf"/>
</dbReference>
<dbReference type="SMART" id="SM01321">
    <property type="entry name" value="Y1_Tnp"/>
    <property type="match status" value="1"/>
</dbReference>
<dbReference type="InterPro" id="IPR052715">
    <property type="entry name" value="RAYT_transposase"/>
</dbReference>
<protein>
    <submittedName>
        <fullName evidence="2">Transposase</fullName>
    </submittedName>
</protein>
<organism evidence="2 3">
    <name type="scientific">Cylindrospermum stagnale PCC 7417</name>
    <dbReference type="NCBI Taxonomy" id="56107"/>
    <lineage>
        <taxon>Bacteria</taxon>
        <taxon>Bacillati</taxon>
        <taxon>Cyanobacteriota</taxon>
        <taxon>Cyanophyceae</taxon>
        <taxon>Nostocales</taxon>
        <taxon>Nostocaceae</taxon>
        <taxon>Cylindrospermum</taxon>
    </lineage>
</organism>
<evidence type="ECO:0000259" key="1">
    <source>
        <dbReference type="SMART" id="SM01321"/>
    </source>
</evidence>
<dbReference type="NCBIfam" id="NF047646">
    <property type="entry name" value="REP_Tyr_transpos"/>
    <property type="match status" value="1"/>
</dbReference>
<dbReference type="EMBL" id="CP003642">
    <property type="protein sequence ID" value="AFZ24968.1"/>
    <property type="molecule type" value="Genomic_DNA"/>
</dbReference>
<dbReference type="GO" id="GO:0043565">
    <property type="term" value="F:sequence-specific DNA binding"/>
    <property type="evidence" value="ECO:0007669"/>
    <property type="project" value="TreeGrafter"/>
</dbReference>
<keyword evidence="3" id="KW-1185">Reference proteome</keyword>
<feature type="domain" description="Transposase IS200-like" evidence="1">
    <location>
        <begin position="34"/>
        <end position="163"/>
    </location>
</feature>
<evidence type="ECO:0000313" key="2">
    <source>
        <dbReference type="EMBL" id="AFZ24968.1"/>
    </source>
</evidence>
<dbReference type="SUPFAM" id="SSF143422">
    <property type="entry name" value="Transposase IS200-like"/>
    <property type="match status" value="1"/>
</dbReference>
<name>K9WXM4_9NOST</name>
<dbReference type="PATRIC" id="fig|56107.3.peg.3066"/>